<accession>A0AA51NCA1</accession>
<dbReference type="Gene3D" id="1.25.40.10">
    <property type="entry name" value="Tetratricopeptide repeat domain"/>
    <property type="match status" value="2"/>
</dbReference>
<dbReference type="KEGG" id="msaa:QYS49_33575"/>
<gene>
    <name evidence="3" type="ORF">QYS49_33575</name>
</gene>
<evidence type="ECO:0000313" key="4">
    <source>
        <dbReference type="Proteomes" id="UP001230496"/>
    </source>
</evidence>
<protein>
    <recommendedName>
        <fullName evidence="5">Signal transduction histidine kinase dimerisation/phosphoacceptor domain-containing protein</fullName>
    </recommendedName>
</protein>
<evidence type="ECO:0008006" key="5">
    <source>
        <dbReference type="Google" id="ProtNLM"/>
    </source>
</evidence>
<evidence type="ECO:0000313" key="3">
    <source>
        <dbReference type="EMBL" id="WMN12440.1"/>
    </source>
</evidence>
<evidence type="ECO:0000256" key="2">
    <source>
        <dbReference type="SAM" id="Phobius"/>
    </source>
</evidence>
<dbReference type="SMART" id="SM00028">
    <property type="entry name" value="TPR"/>
    <property type="match status" value="5"/>
</dbReference>
<dbReference type="RefSeq" id="WP_308350537.1">
    <property type="nucleotide sequence ID" value="NZ_CP129971.1"/>
</dbReference>
<dbReference type="SUPFAM" id="SSF48452">
    <property type="entry name" value="TPR-like"/>
    <property type="match status" value="2"/>
</dbReference>
<dbReference type="Proteomes" id="UP001230496">
    <property type="component" value="Chromosome"/>
</dbReference>
<feature type="coiled-coil region" evidence="1">
    <location>
        <begin position="382"/>
        <end position="434"/>
    </location>
</feature>
<dbReference type="AlphaFoldDB" id="A0AA51NCA1"/>
<keyword evidence="4" id="KW-1185">Reference proteome</keyword>
<keyword evidence="1" id="KW-0175">Coiled coil</keyword>
<organism evidence="3 4">
    <name type="scientific">Marivirga salinarum</name>
    <dbReference type="NCBI Taxonomy" id="3059078"/>
    <lineage>
        <taxon>Bacteria</taxon>
        <taxon>Pseudomonadati</taxon>
        <taxon>Bacteroidota</taxon>
        <taxon>Cytophagia</taxon>
        <taxon>Cytophagales</taxon>
        <taxon>Marivirgaceae</taxon>
        <taxon>Marivirga</taxon>
    </lineage>
</organism>
<dbReference type="EMBL" id="CP129971">
    <property type="protein sequence ID" value="WMN12440.1"/>
    <property type="molecule type" value="Genomic_DNA"/>
</dbReference>
<proteinExistence type="predicted"/>
<keyword evidence="2" id="KW-0472">Membrane</keyword>
<feature type="transmembrane region" description="Helical" evidence="2">
    <location>
        <begin position="364"/>
        <end position="382"/>
    </location>
</feature>
<keyword evidence="2" id="KW-1133">Transmembrane helix</keyword>
<dbReference type="Gene3D" id="1.10.287.130">
    <property type="match status" value="1"/>
</dbReference>
<sequence length="517" mass="60344">MISRFLKVIPPILLLIIVQLHSLLALQNDSLQSLLKNKLSNESFKQEEAIIEFLDISEKLYSQSPTDALFYVNALEEQLESEKDNSGKAYILSKKGTFYWLQGIYYASLNAYFGALKLFEHEKNSIEVIKTLNNIGETYKKQKDYTQSARFIKLALQKVSEVENLSPELILVNLGQLFMLKENYDSANYYLNQILNKDSVSTQSRGFTYLYKGIINHEIRQYDSAQYFLERSLKFWDDINYERGTVESKIEIAKIYLDQNDFERANQYLREAENLAVRINALDLLLNIYQSKIDLFKFKGGKDSLVFYFDKYLETKDSIFNSESRAEINKLSIQYNLSQKEKERYKLALEQAELSNKIENRTQFITILIIVLILAFILILYLRNKSIQLNSAHIKLKQQKEEIEDKQSKISSKSLELARVNKELNSLNNNLEQRVFERTQKLNERNRQIAEFTYYNSHKLRAPVANVLGLINVMELAKDGKIDPVLLKHLKTSATELDKVIFNLKNLLELDEEIDEQ</sequence>
<dbReference type="GO" id="GO:0000155">
    <property type="term" value="F:phosphorelay sensor kinase activity"/>
    <property type="evidence" value="ECO:0007669"/>
    <property type="project" value="InterPro"/>
</dbReference>
<dbReference type="InterPro" id="IPR011990">
    <property type="entry name" value="TPR-like_helical_dom_sf"/>
</dbReference>
<reference evidence="3 4" key="1">
    <citation type="submission" date="2023-08" db="EMBL/GenBank/DDBJ databases">
        <title>Comparative genomics and taxonomic characterization of three novel marine species of genus Marivirga.</title>
        <authorList>
            <person name="Muhammad N."/>
            <person name="Kim S.-G."/>
        </authorList>
    </citation>
    <scope>NUCLEOTIDE SEQUENCE [LARGE SCALE GENOMIC DNA]</scope>
    <source>
        <strain evidence="3 4">BDSF4-3</strain>
    </source>
</reference>
<keyword evidence="2" id="KW-0812">Transmembrane</keyword>
<dbReference type="InterPro" id="IPR019734">
    <property type="entry name" value="TPR_rpt"/>
</dbReference>
<dbReference type="InterPro" id="IPR036097">
    <property type="entry name" value="HisK_dim/P_sf"/>
</dbReference>
<name>A0AA51NCA1_9BACT</name>
<dbReference type="SUPFAM" id="SSF47384">
    <property type="entry name" value="Homodimeric domain of signal transducing histidine kinase"/>
    <property type="match status" value="1"/>
</dbReference>
<evidence type="ECO:0000256" key="1">
    <source>
        <dbReference type="SAM" id="Coils"/>
    </source>
</evidence>